<protein>
    <submittedName>
        <fullName evidence="2">Uncharacterized protein</fullName>
    </submittedName>
</protein>
<feature type="region of interest" description="Disordered" evidence="1">
    <location>
        <begin position="42"/>
        <end position="116"/>
    </location>
</feature>
<reference evidence="2 3" key="1">
    <citation type="submission" date="2023-08" db="EMBL/GenBank/DDBJ databases">
        <title>Black Yeasts Isolated from many extreme environments.</title>
        <authorList>
            <person name="Coleine C."/>
            <person name="Stajich J.E."/>
            <person name="Selbmann L."/>
        </authorList>
    </citation>
    <scope>NUCLEOTIDE SEQUENCE [LARGE SCALE GENOMIC DNA]</scope>
    <source>
        <strain evidence="2 3">CCFEE 536</strain>
    </source>
</reference>
<evidence type="ECO:0000313" key="2">
    <source>
        <dbReference type="EMBL" id="KAK5275783.1"/>
    </source>
</evidence>
<feature type="compositionally biased region" description="Basic residues" evidence="1">
    <location>
        <begin position="63"/>
        <end position="93"/>
    </location>
</feature>
<feature type="non-terminal residue" evidence="2">
    <location>
        <position position="1"/>
    </location>
</feature>
<feature type="compositionally biased region" description="Basic residues" evidence="1">
    <location>
        <begin position="42"/>
        <end position="55"/>
    </location>
</feature>
<evidence type="ECO:0000313" key="3">
    <source>
        <dbReference type="Proteomes" id="UP001357485"/>
    </source>
</evidence>
<sequence length="116" mass="13322">AALQGCDQDWWLEGHVQIPGRDAQAGSALLVLLHHRRLPRLARPGPRIRHRAHHRPQVEHPRHPVRQARRCCPSARRRKVRPPGPPRLRRHPQRPLAVAVQDPVAQARQAQRDAPH</sequence>
<proteinExistence type="predicted"/>
<evidence type="ECO:0000256" key="1">
    <source>
        <dbReference type="SAM" id="MobiDB-lite"/>
    </source>
</evidence>
<name>A0ABR0M2A3_9PEZI</name>
<accession>A0ABR0M2A3</accession>
<dbReference type="EMBL" id="JAVRRA010004088">
    <property type="protein sequence ID" value="KAK5275783.1"/>
    <property type="molecule type" value="Genomic_DNA"/>
</dbReference>
<gene>
    <name evidence="2" type="ORF">LTR16_012132</name>
</gene>
<keyword evidence="3" id="KW-1185">Reference proteome</keyword>
<organism evidence="2 3">
    <name type="scientific">Cryomyces antarcticus</name>
    <dbReference type="NCBI Taxonomy" id="329879"/>
    <lineage>
        <taxon>Eukaryota</taxon>
        <taxon>Fungi</taxon>
        <taxon>Dikarya</taxon>
        <taxon>Ascomycota</taxon>
        <taxon>Pezizomycotina</taxon>
        <taxon>Dothideomycetes</taxon>
        <taxon>Dothideomycetes incertae sedis</taxon>
        <taxon>Cryomyces</taxon>
    </lineage>
</organism>
<feature type="non-terminal residue" evidence="2">
    <location>
        <position position="116"/>
    </location>
</feature>
<dbReference type="Proteomes" id="UP001357485">
    <property type="component" value="Unassembled WGS sequence"/>
</dbReference>
<comment type="caution">
    <text evidence="2">The sequence shown here is derived from an EMBL/GenBank/DDBJ whole genome shotgun (WGS) entry which is preliminary data.</text>
</comment>